<feature type="transmembrane region" description="Helical" evidence="4">
    <location>
        <begin position="266"/>
        <end position="284"/>
    </location>
</feature>
<dbReference type="Pfam" id="PF13414">
    <property type="entry name" value="TPR_11"/>
    <property type="match status" value="1"/>
</dbReference>
<protein>
    <submittedName>
        <fullName evidence="5">Uncharacterized protein</fullName>
    </submittedName>
</protein>
<evidence type="ECO:0000256" key="3">
    <source>
        <dbReference type="PROSITE-ProRule" id="PRU00339"/>
    </source>
</evidence>
<dbReference type="Pfam" id="PF00515">
    <property type="entry name" value="TPR_1"/>
    <property type="match status" value="1"/>
</dbReference>
<evidence type="ECO:0000256" key="1">
    <source>
        <dbReference type="ARBA" id="ARBA00022737"/>
    </source>
</evidence>
<dbReference type="Proteomes" id="UP000178797">
    <property type="component" value="Unassembled WGS sequence"/>
</dbReference>
<dbReference type="InterPro" id="IPR019734">
    <property type="entry name" value="TPR_rpt"/>
</dbReference>
<gene>
    <name evidence="5" type="ORF">A2W05_02545</name>
</gene>
<dbReference type="SUPFAM" id="SSF48452">
    <property type="entry name" value="TPR-like"/>
    <property type="match status" value="1"/>
</dbReference>
<feature type="transmembrane region" description="Helical" evidence="4">
    <location>
        <begin position="101"/>
        <end position="122"/>
    </location>
</feature>
<dbReference type="InterPro" id="IPR052346">
    <property type="entry name" value="O-mannosyl-transferase_TMTC"/>
</dbReference>
<feature type="transmembrane region" description="Helical" evidence="4">
    <location>
        <begin position="331"/>
        <end position="353"/>
    </location>
</feature>
<dbReference type="InterPro" id="IPR013105">
    <property type="entry name" value="TPR_2"/>
</dbReference>
<evidence type="ECO:0000313" key="6">
    <source>
        <dbReference type="Proteomes" id="UP000178797"/>
    </source>
</evidence>
<evidence type="ECO:0000256" key="4">
    <source>
        <dbReference type="SAM" id="Phobius"/>
    </source>
</evidence>
<feature type="repeat" description="TPR" evidence="3">
    <location>
        <begin position="534"/>
        <end position="567"/>
    </location>
</feature>
<keyword evidence="4" id="KW-1133">Transmembrane helix</keyword>
<feature type="transmembrane region" description="Helical" evidence="4">
    <location>
        <begin position="235"/>
        <end position="254"/>
    </location>
</feature>
<feature type="repeat" description="TPR" evidence="3">
    <location>
        <begin position="466"/>
        <end position="499"/>
    </location>
</feature>
<feature type="transmembrane region" description="Helical" evidence="4">
    <location>
        <begin position="183"/>
        <end position="215"/>
    </location>
</feature>
<feature type="repeat" description="TPR" evidence="3">
    <location>
        <begin position="432"/>
        <end position="465"/>
    </location>
</feature>
<organism evidence="5 6">
    <name type="scientific">Candidatus Schekmanbacteria bacterium RBG_16_38_10</name>
    <dbReference type="NCBI Taxonomy" id="1817879"/>
    <lineage>
        <taxon>Bacteria</taxon>
        <taxon>Candidatus Schekmaniibacteriota</taxon>
    </lineage>
</organism>
<sequence length="596" mass="69385">MLNWVKNYFPEKIDNLILIPFIILFIFIVYSNSLQCSFVWDDVILIVENPTIKNFTVLKHIFSRDFFDIYGDAIDFKYGYWRPVITLSYMVDYSIWGLNPAGFHLTNIILHIINCLLIYFILSKDFKEWIVPFIATFLFAIHPVHTESVTWVAGRTDVVAATFFLLSFLFYQKSIRNMEKTNILFYLFSIVLFALAMISKEMVVVLPLILILYRYFIGGNGDRYENLKKSTLLSIPYFFVIFVYMYIRFGVLEIQATKNIENDPSFLFYPTLLSFIKSILVYTGKLLYPVKLNAYIQNPPSITILEPMVILSICFLAAFLLALIKIKNKEFTFYSLFFLITFLPLSNFLRISAPTDMGFVMAERFLYIPSFPFITIFAMLVSYLSRNRKSLFIVILIAITIFFSYILILRNQDYKDNEVFFTKAIKQNPNAPLLHQCLGNSYVTKGLLEEALLTYKRALDLYPDFLSARNNLATIYSKMGFKKEAITEFKNIIAINPSYILSYYNLGTLYGDMGNYEKAIRVFQTVLKINPKYVKAHNGLGIIYAKTGEYDKADRKFKEALKVDPSYGFAKNNLNLLKNTRKNKNFQTENEMNINN</sequence>
<feature type="transmembrane region" description="Helical" evidence="4">
    <location>
        <begin position="365"/>
        <end position="384"/>
    </location>
</feature>
<dbReference type="InterPro" id="IPR011990">
    <property type="entry name" value="TPR-like_helical_dom_sf"/>
</dbReference>
<dbReference type="PROSITE" id="PS50005">
    <property type="entry name" value="TPR"/>
    <property type="match status" value="4"/>
</dbReference>
<keyword evidence="2 3" id="KW-0802">TPR repeat</keyword>
<dbReference type="EMBL" id="MGDE01000246">
    <property type="protein sequence ID" value="OGL42958.1"/>
    <property type="molecule type" value="Genomic_DNA"/>
</dbReference>
<dbReference type="Pfam" id="PF07719">
    <property type="entry name" value="TPR_2"/>
    <property type="match status" value="1"/>
</dbReference>
<evidence type="ECO:0000256" key="2">
    <source>
        <dbReference type="ARBA" id="ARBA00022803"/>
    </source>
</evidence>
<dbReference type="PANTHER" id="PTHR44227:SF3">
    <property type="entry name" value="PROTEIN O-MANNOSYL-TRANSFERASE TMTC4"/>
    <property type="match status" value="1"/>
</dbReference>
<comment type="caution">
    <text evidence="5">The sequence shown here is derived from an EMBL/GenBank/DDBJ whole genome shotgun (WGS) entry which is preliminary data.</text>
</comment>
<reference evidence="5 6" key="1">
    <citation type="journal article" date="2016" name="Nat. Commun.">
        <title>Thousands of microbial genomes shed light on interconnected biogeochemical processes in an aquifer system.</title>
        <authorList>
            <person name="Anantharaman K."/>
            <person name="Brown C.T."/>
            <person name="Hug L.A."/>
            <person name="Sharon I."/>
            <person name="Castelle C.J."/>
            <person name="Probst A.J."/>
            <person name="Thomas B.C."/>
            <person name="Singh A."/>
            <person name="Wilkins M.J."/>
            <person name="Karaoz U."/>
            <person name="Brodie E.L."/>
            <person name="Williams K.H."/>
            <person name="Hubbard S.S."/>
            <person name="Banfield J.F."/>
        </authorList>
    </citation>
    <scope>NUCLEOTIDE SEQUENCE [LARGE SCALE GENOMIC DNA]</scope>
</reference>
<feature type="transmembrane region" description="Helical" evidence="4">
    <location>
        <begin position="129"/>
        <end position="145"/>
    </location>
</feature>
<feature type="transmembrane region" description="Helical" evidence="4">
    <location>
        <begin position="151"/>
        <end position="171"/>
    </location>
</feature>
<evidence type="ECO:0000313" key="5">
    <source>
        <dbReference type="EMBL" id="OGL42958.1"/>
    </source>
</evidence>
<feature type="transmembrane region" description="Helical" evidence="4">
    <location>
        <begin position="12"/>
        <end position="30"/>
    </location>
</feature>
<dbReference type="Gene3D" id="1.25.40.10">
    <property type="entry name" value="Tetratricopeptide repeat domain"/>
    <property type="match status" value="1"/>
</dbReference>
<dbReference type="AlphaFoldDB" id="A0A1F7RP73"/>
<keyword evidence="4" id="KW-0472">Membrane</keyword>
<feature type="transmembrane region" description="Helical" evidence="4">
    <location>
        <begin position="391"/>
        <end position="409"/>
    </location>
</feature>
<feature type="transmembrane region" description="Helical" evidence="4">
    <location>
        <begin position="304"/>
        <end position="324"/>
    </location>
</feature>
<dbReference type="PROSITE" id="PS50293">
    <property type="entry name" value="TPR_REGION"/>
    <property type="match status" value="2"/>
</dbReference>
<dbReference type="PANTHER" id="PTHR44227">
    <property type="match status" value="1"/>
</dbReference>
<dbReference type="SMART" id="SM00028">
    <property type="entry name" value="TPR"/>
    <property type="match status" value="4"/>
</dbReference>
<keyword evidence="4" id="KW-0812">Transmembrane</keyword>
<name>A0A1F7RP73_9BACT</name>
<feature type="repeat" description="TPR" evidence="3">
    <location>
        <begin position="500"/>
        <end position="533"/>
    </location>
</feature>
<proteinExistence type="predicted"/>
<accession>A0A1F7RP73</accession>
<keyword evidence="1" id="KW-0677">Repeat</keyword>